<sequence length="527" mass="59293">MGNIPRICPTLSAYGPFPAAQRVALRGVPVGNLSSQILGNIHPSSLTVLVITDASISTIEDNTFARFPHLRSVHLDYNTLSQLKRAYFSGWNTSYDSTAYLSLSYNCITELEPGCFENIPYLTRLDLSHNLLTEVASGWFRGLSFLHTLILSHNKIEVISTNALNSLYELRALNISHNPLTCLRERALSGLSLQTFSLGGKRNISWEQDDEIDWSLTVYKSSFRQRKEKVHLRIDSMFLDLTYATATEDFQFKSFQVKGQFDIQPPFVVALDLKRTEYSYFSASLLCSEAWTRHANTYSEIKDEDVYDPTRTHTYTEIKDEDSHGISVQVVRVENSTLNNSSQNISPNVVTTPRGTRQFIDVTALISNPMYTKSSAQPHDCTDPKERSTRRHSSTLSTHSYSEIKDVEVYDPSLTHMYSEIKDEEVGGLSAQDVMRGGENREQSNEEQSCNNEEQSSQCLEGNDVDDVDPDDEVVTFYAAAAEVALPPSTNKRDTQKQYGTGPKNTVSSCLYSAVKQTHTELEKKDE</sequence>
<dbReference type="Proteomes" id="UP000838412">
    <property type="component" value="Chromosome 2"/>
</dbReference>
<dbReference type="SUPFAM" id="SSF52058">
    <property type="entry name" value="L domain-like"/>
    <property type="match status" value="1"/>
</dbReference>
<feature type="compositionally biased region" description="Polar residues" evidence="4">
    <location>
        <begin position="497"/>
        <end position="507"/>
    </location>
</feature>
<reference evidence="5" key="1">
    <citation type="submission" date="2022-01" db="EMBL/GenBank/DDBJ databases">
        <authorList>
            <person name="Braso-Vives M."/>
        </authorList>
    </citation>
    <scope>NUCLEOTIDE SEQUENCE</scope>
</reference>
<keyword evidence="1" id="KW-0433">Leucine-rich repeat</keyword>
<gene>
    <name evidence="5" type="primary">LRIG2</name>
    <name evidence="5" type="ORF">BLAG_LOCUS14429</name>
</gene>
<feature type="region of interest" description="Disordered" evidence="4">
    <location>
        <begin position="371"/>
        <end position="400"/>
    </location>
</feature>
<keyword evidence="6" id="KW-1185">Reference proteome</keyword>
<keyword evidence="2" id="KW-0732">Signal</keyword>
<proteinExistence type="predicted"/>
<evidence type="ECO:0000256" key="1">
    <source>
        <dbReference type="ARBA" id="ARBA00022614"/>
    </source>
</evidence>
<dbReference type="EMBL" id="OV696687">
    <property type="protein sequence ID" value="CAH1255329.1"/>
    <property type="molecule type" value="Genomic_DNA"/>
</dbReference>
<dbReference type="InterPro" id="IPR003591">
    <property type="entry name" value="Leu-rich_rpt_typical-subtyp"/>
</dbReference>
<dbReference type="InterPro" id="IPR032675">
    <property type="entry name" value="LRR_dom_sf"/>
</dbReference>
<evidence type="ECO:0000256" key="2">
    <source>
        <dbReference type="ARBA" id="ARBA00022729"/>
    </source>
</evidence>
<dbReference type="GO" id="GO:0005615">
    <property type="term" value="C:extracellular space"/>
    <property type="evidence" value="ECO:0007669"/>
    <property type="project" value="TreeGrafter"/>
</dbReference>
<dbReference type="AlphaFoldDB" id="A0A8J9ZL09"/>
<keyword evidence="3" id="KW-0677">Repeat</keyword>
<evidence type="ECO:0000256" key="4">
    <source>
        <dbReference type="SAM" id="MobiDB-lite"/>
    </source>
</evidence>
<accession>A0A8J9ZL09</accession>
<dbReference type="Gene3D" id="3.80.10.10">
    <property type="entry name" value="Ribonuclease Inhibitor"/>
    <property type="match status" value="1"/>
</dbReference>
<name>A0A8J9ZL09_BRALA</name>
<dbReference type="PANTHER" id="PTHR24373">
    <property type="entry name" value="SLIT RELATED LEUCINE-RICH REPEAT NEURONAL PROTEIN"/>
    <property type="match status" value="1"/>
</dbReference>
<organism evidence="5 6">
    <name type="scientific">Branchiostoma lanceolatum</name>
    <name type="common">Common lancelet</name>
    <name type="synonym">Amphioxus lanceolatum</name>
    <dbReference type="NCBI Taxonomy" id="7740"/>
    <lineage>
        <taxon>Eukaryota</taxon>
        <taxon>Metazoa</taxon>
        <taxon>Chordata</taxon>
        <taxon>Cephalochordata</taxon>
        <taxon>Leptocardii</taxon>
        <taxon>Amphioxiformes</taxon>
        <taxon>Branchiostomatidae</taxon>
        <taxon>Branchiostoma</taxon>
    </lineage>
</organism>
<dbReference type="OrthoDB" id="1055097at2759"/>
<dbReference type="GO" id="GO:0031012">
    <property type="term" value="C:extracellular matrix"/>
    <property type="evidence" value="ECO:0007669"/>
    <property type="project" value="TreeGrafter"/>
</dbReference>
<dbReference type="InterPro" id="IPR001611">
    <property type="entry name" value="Leu-rich_rpt"/>
</dbReference>
<dbReference type="PANTHER" id="PTHR24373:SF370">
    <property type="entry name" value="FISH-LIPS, ISOFORM E"/>
    <property type="match status" value="1"/>
</dbReference>
<evidence type="ECO:0000256" key="3">
    <source>
        <dbReference type="ARBA" id="ARBA00022737"/>
    </source>
</evidence>
<feature type="region of interest" description="Disordered" evidence="4">
    <location>
        <begin position="436"/>
        <end position="467"/>
    </location>
</feature>
<dbReference type="Pfam" id="PF13855">
    <property type="entry name" value="LRR_8"/>
    <property type="match status" value="1"/>
</dbReference>
<feature type="region of interest" description="Disordered" evidence="4">
    <location>
        <begin position="483"/>
        <end position="507"/>
    </location>
</feature>
<dbReference type="InterPro" id="IPR050328">
    <property type="entry name" value="Dev_Immune_Receptor"/>
</dbReference>
<evidence type="ECO:0000313" key="6">
    <source>
        <dbReference type="Proteomes" id="UP000838412"/>
    </source>
</evidence>
<dbReference type="SMART" id="SM00369">
    <property type="entry name" value="LRR_TYP"/>
    <property type="match status" value="5"/>
</dbReference>
<feature type="compositionally biased region" description="Low complexity" evidence="4">
    <location>
        <begin position="446"/>
        <end position="459"/>
    </location>
</feature>
<evidence type="ECO:0000313" key="5">
    <source>
        <dbReference type="EMBL" id="CAH1255329.1"/>
    </source>
</evidence>
<protein>
    <submittedName>
        <fullName evidence="5">LRIG2 protein</fullName>
    </submittedName>
</protein>